<dbReference type="Gene3D" id="1.20.1280.290">
    <property type="match status" value="2"/>
</dbReference>
<sequence>MLDILADHISPSPLREQLSSVFGSISFACWLILMVPQLVEQWRLKTVEGISPFFLLMWASGDVFNFLGAIWGGLLPEVILIAFWFLFADFGTLAFYFYISKYYDHAKHGKHGKLHHHHLNHSNTEVVESTPLNVPGDLEYGVLGDDSGIHHSNATDDHHNIDHHNHNHHHHHHHHNERRKSSTIEDVVYEPERHSVFVRIVLPLLLVIAAGTFGSILSPNASVSSLTNGSSTATANDLVPQICGYLSAILYLTARFPQIYHNYKKQSTEGLSLLFFLLTMLGNITYSLQIFAYSTDPQYIMLNMSWLLGSAGTIVEDLIIGILAMDKLFKDNASGRKLSFGVELEVKELVNVPLFDNTECFMVCTVTNEKLKYNYKHKNIHSSSYTSNPVLVKGHRVKFGQNGEYKNQFNIHAYSSKDSILADKWLSISFLTRIEGNDRTDLLGSTWVNLSEYVNERDEKIFRKLLDQSKTNTIVNMSLILRHLSNDGDKTYRAKSQLPTPIPTAARKPHLNTSIIESLCESQANDHPPSPRSPTMSFSKSHRLSVPPPKPVSPSKNDLSTSGSLLNGVLNHQHSMALSSPRELSKPYDNNLQQIMNEACESAIEGSTLLDELMNKIYRFTWEAKTTSYEEYTPAECVIDIVERNGSGWRKNEEGLNYIDVINNEFK</sequence>
<accession>A0A1V2LIJ7</accession>
<dbReference type="PROSITE" id="PS51840">
    <property type="entry name" value="C2_NT"/>
    <property type="match status" value="1"/>
</dbReference>
<reference evidence="11" key="1">
    <citation type="journal article" date="2017" name="Genome Announc.">
        <title>Genome sequences of Cyberlindnera fabianii 65, Pichia kudriavzevii 129, and Saccharomyces cerevisiae 131 isolated from fermented masau fruits in Zimbabwe.</title>
        <authorList>
            <person name="van Rijswijck I.M.H."/>
            <person name="Derks M.F.L."/>
            <person name="Abee T."/>
            <person name="de Ridder D."/>
            <person name="Smid E.J."/>
        </authorList>
    </citation>
    <scope>NUCLEOTIDE SEQUENCE [LARGE SCALE GENOMIC DNA]</scope>
    <source>
        <strain evidence="11">129</strain>
    </source>
</reference>
<comment type="catalytic activity">
    <reaction evidence="6">
        <text>L-histidine(out) + L-arginine(in) = L-histidine(in) + L-arginine(out)</text>
        <dbReference type="Rhea" id="RHEA:71063"/>
        <dbReference type="ChEBI" id="CHEBI:32682"/>
        <dbReference type="ChEBI" id="CHEBI:57595"/>
    </reaction>
</comment>
<feature type="region of interest" description="Disordered" evidence="7">
    <location>
        <begin position="153"/>
        <end position="182"/>
    </location>
</feature>
<dbReference type="Pfam" id="PF10358">
    <property type="entry name" value="NT-C2"/>
    <property type="match status" value="1"/>
</dbReference>
<dbReference type="InterPro" id="IPR019448">
    <property type="entry name" value="NT-C2"/>
</dbReference>
<dbReference type="GO" id="GO:0034486">
    <property type="term" value="P:vacuolar transmembrane transport"/>
    <property type="evidence" value="ECO:0007669"/>
    <property type="project" value="UniProtKB-ARBA"/>
</dbReference>
<dbReference type="SMART" id="SM00679">
    <property type="entry name" value="CTNS"/>
    <property type="match status" value="2"/>
</dbReference>
<dbReference type="VEuPathDB" id="FungiDB:C5L36_0E04200"/>
<organism evidence="10 11">
    <name type="scientific">Pichia kudriavzevii</name>
    <name type="common">Yeast</name>
    <name type="synonym">Issatchenkia orientalis</name>
    <dbReference type="NCBI Taxonomy" id="4909"/>
    <lineage>
        <taxon>Eukaryota</taxon>
        <taxon>Fungi</taxon>
        <taxon>Dikarya</taxon>
        <taxon>Ascomycota</taxon>
        <taxon>Saccharomycotina</taxon>
        <taxon>Pichiomycetes</taxon>
        <taxon>Pichiales</taxon>
        <taxon>Pichiaceae</taxon>
        <taxon>Pichia</taxon>
    </lineage>
</organism>
<feature type="transmembrane region" description="Helical" evidence="8">
    <location>
        <begin position="78"/>
        <end position="99"/>
    </location>
</feature>
<dbReference type="GO" id="GO:0098852">
    <property type="term" value="C:lytic vacuole membrane"/>
    <property type="evidence" value="ECO:0007669"/>
    <property type="project" value="UniProtKB-ARBA"/>
</dbReference>
<dbReference type="EMBL" id="MQVM01000022">
    <property type="protein sequence ID" value="ONH72311.1"/>
    <property type="molecule type" value="Genomic_DNA"/>
</dbReference>
<evidence type="ECO:0000256" key="7">
    <source>
        <dbReference type="SAM" id="MobiDB-lite"/>
    </source>
</evidence>
<dbReference type="PANTHER" id="PTHR16201">
    <property type="entry name" value="SEVEN TRANSMEMBRANE PROTEIN 1-RELATED"/>
    <property type="match status" value="1"/>
</dbReference>
<feature type="region of interest" description="Disordered" evidence="7">
    <location>
        <begin position="522"/>
        <end position="566"/>
    </location>
</feature>
<gene>
    <name evidence="10" type="ORF">BOH78_3869</name>
</gene>
<evidence type="ECO:0000256" key="8">
    <source>
        <dbReference type="SAM" id="Phobius"/>
    </source>
</evidence>
<dbReference type="FunFam" id="1.20.1280.290:FF:000009">
    <property type="entry name" value="PQ loop repeat family protein"/>
    <property type="match status" value="1"/>
</dbReference>
<evidence type="ECO:0000259" key="9">
    <source>
        <dbReference type="PROSITE" id="PS51840"/>
    </source>
</evidence>
<comment type="similarity">
    <text evidence="5">Belongs to the laat-1 family.</text>
</comment>
<keyword evidence="2 8" id="KW-0812">Transmembrane</keyword>
<dbReference type="InterPro" id="IPR006603">
    <property type="entry name" value="PQ-loop_rpt"/>
</dbReference>
<dbReference type="PANTHER" id="PTHR16201:SF44">
    <property type="entry name" value="SEVEN TRANSMEMBRANE PROTEIN 1"/>
    <property type="match status" value="1"/>
</dbReference>
<evidence type="ECO:0000256" key="3">
    <source>
        <dbReference type="ARBA" id="ARBA00022989"/>
    </source>
</evidence>
<dbReference type="GO" id="GO:0015174">
    <property type="term" value="F:basic amino acid transmembrane transporter activity"/>
    <property type="evidence" value="ECO:0007669"/>
    <property type="project" value="UniProtKB-ARBA"/>
</dbReference>
<feature type="transmembrane region" description="Helical" evidence="8">
    <location>
        <begin position="238"/>
        <end position="258"/>
    </location>
</feature>
<feature type="transmembrane region" description="Helical" evidence="8">
    <location>
        <begin position="270"/>
        <end position="292"/>
    </location>
</feature>
<feature type="transmembrane region" description="Helical" evidence="8">
    <location>
        <begin position="20"/>
        <end position="39"/>
    </location>
</feature>
<evidence type="ECO:0000256" key="5">
    <source>
        <dbReference type="ARBA" id="ARBA00038039"/>
    </source>
</evidence>
<evidence type="ECO:0000256" key="2">
    <source>
        <dbReference type="ARBA" id="ARBA00022692"/>
    </source>
</evidence>
<protein>
    <submittedName>
        <fullName evidence="10">Putative vacuolar amino acid transporter YPQ3</fullName>
    </submittedName>
</protein>
<feature type="compositionally biased region" description="Basic and acidic residues" evidence="7">
    <location>
        <begin position="153"/>
        <end position="164"/>
    </location>
</feature>
<dbReference type="VEuPathDB" id="FungiDB:C5L36_0B05600"/>
<keyword evidence="4 8" id="KW-0472">Membrane</keyword>
<dbReference type="Pfam" id="PF04193">
    <property type="entry name" value="PQ-loop"/>
    <property type="match status" value="2"/>
</dbReference>
<evidence type="ECO:0000313" key="10">
    <source>
        <dbReference type="EMBL" id="ONH72311.1"/>
    </source>
</evidence>
<feature type="compositionally biased region" description="Basic residues" evidence="7">
    <location>
        <begin position="165"/>
        <end position="178"/>
    </location>
</feature>
<keyword evidence="3 8" id="KW-1133">Transmembrane helix</keyword>
<dbReference type="Proteomes" id="UP000189274">
    <property type="component" value="Unassembled WGS sequence"/>
</dbReference>
<evidence type="ECO:0000256" key="1">
    <source>
        <dbReference type="ARBA" id="ARBA00004141"/>
    </source>
</evidence>
<evidence type="ECO:0000313" key="11">
    <source>
        <dbReference type="Proteomes" id="UP000189274"/>
    </source>
</evidence>
<feature type="domain" description="C2 NT-type" evidence="9">
    <location>
        <begin position="330"/>
        <end position="487"/>
    </location>
</feature>
<dbReference type="InterPro" id="IPR051415">
    <property type="entry name" value="LAAT-1"/>
</dbReference>
<proteinExistence type="inferred from homology"/>
<name>A0A1V2LIJ7_PICKU</name>
<feature type="compositionally biased region" description="Polar residues" evidence="7">
    <location>
        <begin position="557"/>
        <end position="566"/>
    </location>
</feature>
<comment type="caution">
    <text evidence="10">The sequence shown here is derived from an EMBL/GenBank/DDBJ whole genome shotgun (WGS) entry which is preliminary data.</text>
</comment>
<evidence type="ECO:0000256" key="4">
    <source>
        <dbReference type="ARBA" id="ARBA00023136"/>
    </source>
</evidence>
<feature type="transmembrane region" description="Helical" evidence="8">
    <location>
        <begin position="196"/>
        <end position="218"/>
    </location>
</feature>
<feature type="non-terminal residue" evidence="10">
    <location>
        <position position="667"/>
    </location>
</feature>
<evidence type="ECO:0000256" key="6">
    <source>
        <dbReference type="ARBA" id="ARBA00050768"/>
    </source>
</evidence>
<comment type="subcellular location">
    <subcellularLocation>
        <location evidence="1">Membrane</location>
        <topology evidence="1">Multi-pass membrane protein</topology>
    </subcellularLocation>
</comment>
<feature type="transmembrane region" description="Helical" evidence="8">
    <location>
        <begin position="51"/>
        <end position="72"/>
    </location>
</feature>
<dbReference type="AlphaFoldDB" id="A0A1V2LIJ7"/>
<feature type="transmembrane region" description="Helical" evidence="8">
    <location>
        <begin position="304"/>
        <end position="324"/>
    </location>
</feature>